<feature type="transmembrane region" description="Helical" evidence="9">
    <location>
        <begin position="236"/>
        <end position="255"/>
    </location>
</feature>
<keyword evidence="3 9" id="KW-0813">Transport</keyword>
<keyword evidence="4 9" id="KW-1003">Cell membrane</keyword>
<keyword evidence="8 9" id="KW-0472">Membrane</keyword>
<evidence type="ECO:0000313" key="11">
    <source>
        <dbReference type="EMBL" id="UUI63925.1"/>
    </source>
</evidence>
<sequence>MRKTVEEYRAAKELLRNLVRRDLKIQHRGTALGNVWSLITPILTVAVYTFVFTVIMPASPVHEGVDVPFAVYLFVGLTIWNLLQNSILAGTGSVVGAGYLLSKVYFRREILPLTSVLSALVTFCWEFGVALLVSTIFVGLPGWHVLWAPVIVLITAMLAFGLALLLSTAAVFFRDVQHFIGIAMQMWFWGSPVIYSLGIIGDRPTLLNIIQLNPMAGILTSMRNVVLLDQPPDWPLLGYAAGVGAVLLVLGYAAFRRNERLFAEMI</sequence>
<dbReference type="PROSITE" id="PS51012">
    <property type="entry name" value="ABC_TM2"/>
    <property type="match status" value="1"/>
</dbReference>
<proteinExistence type="inferred from homology"/>
<dbReference type="Proteomes" id="UP001317322">
    <property type="component" value="Chromosome"/>
</dbReference>
<evidence type="ECO:0000256" key="8">
    <source>
        <dbReference type="ARBA" id="ARBA00023136"/>
    </source>
</evidence>
<feature type="transmembrane region" description="Helical" evidence="9">
    <location>
        <begin position="179"/>
        <end position="200"/>
    </location>
</feature>
<protein>
    <recommendedName>
        <fullName evidence="9">Transport permease protein</fullName>
    </recommendedName>
</protein>
<dbReference type="Pfam" id="PF01061">
    <property type="entry name" value="ABC2_membrane"/>
    <property type="match status" value="1"/>
</dbReference>
<comment type="similarity">
    <text evidence="2 9">Belongs to the ABC-2 integral membrane protein family.</text>
</comment>
<dbReference type="PANTHER" id="PTHR30413:SF8">
    <property type="entry name" value="TRANSPORT PERMEASE PROTEIN"/>
    <property type="match status" value="1"/>
</dbReference>
<organism evidence="11 12">
    <name type="scientific">Cellulomonas wangsupingiae</name>
    <dbReference type="NCBI Taxonomy" id="2968085"/>
    <lineage>
        <taxon>Bacteria</taxon>
        <taxon>Bacillati</taxon>
        <taxon>Actinomycetota</taxon>
        <taxon>Actinomycetes</taxon>
        <taxon>Micrococcales</taxon>
        <taxon>Cellulomonadaceae</taxon>
        <taxon>Cellulomonas</taxon>
    </lineage>
</organism>
<dbReference type="RefSeq" id="WP_227565469.1">
    <property type="nucleotide sequence ID" value="NZ_CP101989.1"/>
</dbReference>
<feature type="transmembrane region" description="Helical" evidence="9">
    <location>
        <begin position="31"/>
        <end position="57"/>
    </location>
</feature>
<accession>A0ABY5K4E8</accession>
<name>A0ABY5K4E8_9CELL</name>
<feature type="transmembrane region" description="Helical" evidence="9">
    <location>
        <begin position="113"/>
        <end position="140"/>
    </location>
</feature>
<evidence type="ECO:0000259" key="10">
    <source>
        <dbReference type="PROSITE" id="PS51012"/>
    </source>
</evidence>
<keyword evidence="12" id="KW-1185">Reference proteome</keyword>
<dbReference type="InterPro" id="IPR013525">
    <property type="entry name" value="ABC2_TM"/>
</dbReference>
<evidence type="ECO:0000256" key="1">
    <source>
        <dbReference type="ARBA" id="ARBA00004429"/>
    </source>
</evidence>
<feature type="domain" description="ABC transmembrane type-2" evidence="10">
    <location>
        <begin position="32"/>
        <end position="258"/>
    </location>
</feature>
<reference evidence="11 12" key="1">
    <citation type="submission" date="2022-07" db="EMBL/GenBank/DDBJ databases">
        <title>Novel species in genus cellulomonas.</title>
        <authorList>
            <person name="Ye L."/>
        </authorList>
    </citation>
    <scope>NUCLEOTIDE SEQUENCE [LARGE SCALE GENOMIC DNA]</scope>
    <source>
        <strain evidence="12">zg-Y908</strain>
    </source>
</reference>
<keyword evidence="5" id="KW-0997">Cell inner membrane</keyword>
<evidence type="ECO:0000256" key="6">
    <source>
        <dbReference type="ARBA" id="ARBA00022692"/>
    </source>
</evidence>
<keyword evidence="6 9" id="KW-0812">Transmembrane</keyword>
<evidence type="ECO:0000313" key="12">
    <source>
        <dbReference type="Proteomes" id="UP001317322"/>
    </source>
</evidence>
<comment type="subcellular location">
    <subcellularLocation>
        <location evidence="1">Cell inner membrane</location>
        <topology evidence="1">Multi-pass membrane protein</topology>
    </subcellularLocation>
    <subcellularLocation>
        <location evidence="9">Cell membrane</location>
        <topology evidence="9">Multi-pass membrane protein</topology>
    </subcellularLocation>
</comment>
<keyword evidence="7 9" id="KW-1133">Transmembrane helix</keyword>
<feature type="transmembrane region" description="Helical" evidence="9">
    <location>
        <begin position="69"/>
        <end position="101"/>
    </location>
</feature>
<dbReference type="EMBL" id="CP101989">
    <property type="protein sequence ID" value="UUI63925.1"/>
    <property type="molecule type" value="Genomic_DNA"/>
</dbReference>
<evidence type="ECO:0000256" key="2">
    <source>
        <dbReference type="ARBA" id="ARBA00007783"/>
    </source>
</evidence>
<evidence type="ECO:0000256" key="7">
    <source>
        <dbReference type="ARBA" id="ARBA00022989"/>
    </source>
</evidence>
<evidence type="ECO:0000256" key="9">
    <source>
        <dbReference type="RuleBase" id="RU361157"/>
    </source>
</evidence>
<evidence type="ECO:0000256" key="3">
    <source>
        <dbReference type="ARBA" id="ARBA00022448"/>
    </source>
</evidence>
<dbReference type="PANTHER" id="PTHR30413">
    <property type="entry name" value="INNER MEMBRANE TRANSPORT PERMEASE"/>
    <property type="match status" value="1"/>
</dbReference>
<feature type="transmembrane region" description="Helical" evidence="9">
    <location>
        <begin position="146"/>
        <end position="172"/>
    </location>
</feature>
<gene>
    <name evidence="11" type="ORF">NP075_12370</name>
</gene>
<dbReference type="InterPro" id="IPR047817">
    <property type="entry name" value="ABC2_TM_bact-type"/>
</dbReference>
<evidence type="ECO:0000256" key="4">
    <source>
        <dbReference type="ARBA" id="ARBA00022475"/>
    </source>
</evidence>
<evidence type="ECO:0000256" key="5">
    <source>
        <dbReference type="ARBA" id="ARBA00022519"/>
    </source>
</evidence>